<dbReference type="Pfam" id="PF13765">
    <property type="entry name" value="PRY"/>
    <property type="match status" value="1"/>
</dbReference>
<sequence>MAFRPSSLEDDLQCPVCCELFTDPVVLNCSHSFCRYCLDAYWKDQPSKPCPVCRRPFPGKSPPVNLALKNIVEVYKREQERPGHKHSHRERGGGREQRGRGEEREEEGRCSQHGERLLLYCEVDHEPICMVCHVSKRHRGHRTSPVEEAAEELREEVRASLGQLQEKFQTFDKVKQECASTAQYIETQASKTRAQIAQAFEELHHFLRLEENARMGQLEEEVELKTMIMKEKVENLIRKTEAMKNTISQVESELEARDSIFLQAYSKHQESLREKLSGPDPTLVTGALINVASHLGNLKFKVWEKMKENVEFCPVTFDPNTATPCLSVSDSLTSVHDVGHQPSVPLNPERFDRCVCVLGAEPLGPGTHIWEVEVGGREKWNLGVVAESSSRKGELQVHPANGYWALALREGGRYSASTLPPRELSLKGRLSSVRIILDYQQGELSFYSATDMALIYTFRDSFTERLLPFFSPGVMKGTSISKAIKVSKADITVTLDP</sequence>
<dbReference type="InterPro" id="IPR027370">
    <property type="entry name" value="Znf-RING_euk"/>
</dbReference>
<dbReference type="PROSITE" id="PS50089">
    <property type="entry name" value="ZF_RING_2"/>
    <property type="match status" value="1"/>
</dbReference>
<dbReference type="InterPro" id="IPR001870">
    <property type="entry name" value="B30.2/SPRY"/>
</dbReference>
<keyword evidence="10" id="KW-1185">Reference proteome</keyword>
<name>A0AAV6FZA0_9TELE</name>
<dbReference type="InterPro" id="IPR003879">
    <property type="entry name" value="Butyrophylin_SPRY"/>
</dbReference>
<keyword evidence="1" id="KW-0479">Metal-binding</keyword>
<keyword evidence="3" id="KW-0862">Zinc</keyword>
<proteinExistence type="predicted"/>
<accession>A0AAV6FZA0</accession>
<evidence type="ECO:0000259" key="6">
    <source>
        <dbReference type="PROSITE" id="PS50089"/>
    </source>
</evidence>
<feature type="domain" description="B30.2/SPRY" evidence="8">
    <location>
        <begin position="295"/>
        <end position="489"/>
    </location>
</feature>
<evidence type="ECO:0000256" key="5">
    <source>
        <dbReference type="SAM" id="MobiDB-lite"/>
    </source>
</evidence>
<dbReference type="Pfam" id="PF13445">
    <property type="entry name" value="zf-RING_UBOX"/>
    <property type="match status" value="1"/>
</dbReference>
<evidence type="ECO:0000313" key="10">
    <source>
        <dbReference type="Proteomes" id="UP000823561"/>
    </source>
</evidence>
<evidence type="ECO:0000259" key="8">
    <source>
        <dbReference type="PROSITE" id="PS50188"/>
    </source>
</evidence>
<dbReference type="InterPro" id="IPR017907">
    <property type="entry name" value="Znf_RING_CS"/>
</dbReference>
<evidence type="ECO:0008006" key="11">
    <source>
        <dbReference type="Google" id="ProtNLM"/>
    </source>
</evidence>
<dbReference type="EMBL" id="JADWDJ010000018">
    <property type="protein sequence ID" value="KAG5266721.1"/>
    <property type="molecule type" value="Genomic_DNA"/>
</dbReference>
<feature type="domain" description="B box-type" evidence="7">
    <location>
        <begin position="105"/>
        <end position="146"/>
    </location>
</feature>
<feature type="compositionally biased region" description="Basic and acidic residues" evidence="5">
    <location>
        <begin position="90"/>
        <end position="107"/>
    </location>
</feature>
<dbReference type="InterPro" id="IPR013320">
    <property type="entry name" value="ConA-like_dom_sf"/>
</dbReference>
<dbReference type="SMART" id="SM00449">
    <property type="entry name" value="SPRY"/>
    <property type="match status" value="1"/>
</dbReference>
<dbReference type="PROSITE" id="PS00518">
    <property type="entry name" value="ZF_RING_1"/>
    <property type="match status" value="1"/>
</dbReference>
<dbReference type="Gene3D" id="3.30.160.60">
    <property type="entry name" value="Classic Zinc Finger"/>
    <property type="match status" value="1"/>
</dbReference>
<dbReference type="SUPFAM" id="SSF49899">
    <property type="entry name" value="Concanavalin A-like lectins/glucanases"/>
    <property type="match status" value="1"/>
</dbReference>
<dbReference type="Pfam" id="PF00622">
    <property type="entry name" value="SPRY"/>
    <property type="match status" value="1"/>
</dbReference>
<dbReference type="AlphaFoldDB" id="A0AAV6FZA0"/>
<evidence type="ECO:0000256" key="1">
    <source>
        <dbReference type="ARBA" id="ARBA00022723"/>
    </source>
</evidence>
<dbReference type="InterPro" id="IPR001841">
    <property type="entry name" value="Znf_RING"/>
</dbReference>
<protein>
    <recommendedName>
        <fullName evidence="11">Zinc-binding protein A33-like</fullName>
    </recommendedName>
</protein>
<dbReference type="Gene3D" id="3.30.40.10">
    <property type="entry name" value="Zinc/RING finger domain, C3HC4 (zinc finger)"/>
    <property type="match status" value="1"/>
</dbReference>
<evidence type="ECO:0000256" key="4">
    <source>
        <dbReference type="PROSITE-ProRule" id="PRU00024"/>
    </source>
</evidence>
<dbReference type="InterPro" id="IPR050143">
    <property type="entry name" value="TRIM/RBCC"/>
</dbReference>
<evidence type="ECO:0000259" key="7">
    <source>
        <dbReference type="PROSITE" id="PS50119"/>
    </source>
</evidence>
<dbReference type="InterPro" id="IPR000315">
    <property type="entry name" value="Znf_B-box"/>
</dbReference>
<evidence type="ECO:0000313" key="9">
    <source>
        <dbReference type="EMBL" id="KAG5266721.1"/>
    </source>
</evidence>
<dbReference type="Proteomes" id="UP000823561">
    <property type="component" value="Chromosome 18"/>
</dbReference>
<dbReference type="PROSITE" id="PS50188">
    <property type="entry name" value="B302_SPRY"/>
    <property type="match status" value="1"/>
</dbReference>
<reference evidence="9" key="1">
    <citation type="submission" date="2020-10" db="EMBL/GenBank/DDBJ databases">
        <title>Chromosome-scale genome assembly of the Allis shad, Alosa alosa.</title>
        <authorList>
            <person name="Margot Z."/>
            <person name="Christophe K."/>
            <person name="Cabau C."/>
            <person name="Louis A."/>
            <person name="Berthelot C."/>
            <person name="Parey E."/>
            <person name="Roest Crollius H."/>
            <person name="Montfort J."/>
            <person name="Robinson-Rechavi M."/>
            <person name="Bucao C."/>
            <person name="Bouchez O."/>
            <person name="Gislard M."/>
            <person name="Lluch J."/>
            <person name="Milhes M."/>
            <person name="Lampietro C."/>
            <person name="Lopez Roques C."/>
            <person name="Donnadieu C."/>
            <person name="Braasch I."/>
            <person name="Desvignes T."/>
            <person name="Postlethwait J."/>
            <person name="Bobe J."/>
            <person name="Guiguen Y."/>
        </authorList>
    </citation>
    <scope>NUCLEOTIDE SEQUENCE</scope>
    <source>
        <strain evidence="9">M-15738</strain>
        <tissue evidence="9">Blood</tissue>
    </source>
</reference>
<organism evidence="9 10">
    <name type="scientific">Alosa alosa</name>
    <name type="common">allis shad</name>
    <dbReference type="NCBI Taxonomy" id="278164"/>
    <lineage>
        <taxon>Eukaryota</taxon>
        <taxon>Metazoa</taxon>
        <taxon>Chordata</taxon>
        <taxon>Craniata</taxon>
        <taxon>Vertebrata</taxon>
        <taxon>Euteleostomi</taxon>
        <taxon>Actinopterygii</taxon>
        <taxon>Neopterygii</taxon>
        <taxon>Teleostei</taxon>
        <taxon>Clupei</taxon>
        <taxon>Clupeiformes</taxon>
        <taxon>Clupeoidei</taxon>
        <taxon>Clupeidae</taxon>
        <taxon>Alosa</taxon>
    </lineage>
</organism>
<dbReference type="PROSITE" id="PS50119">
    <property type="entry name" value="ZF_BBOX"/>
    <property type="match status" value="1"/>
</dbReference>
<feature type="domain" description="RING-type" evidence="6">
    <location>
        <begin position="14"/>
        <end position="54"/>
    </location>
</feature>
<dbReference type="SMART" id="SM00589">
    <property type="entry name" value="PRY"/>
    <property type="match status" value="1"/>
</dbReference>
<evidence type="ECO:0000256" key="2">
    <source>
        <dbReference type="ARBA" id="ARBA00022771"/>
    </source>
</evidence>
<dbReference type="SUPFAM" id="SSF57850">
    <property type="entry name" value="RING/U-box"/>
    <property type="match status" value="1"/>
</dbReference>
<dbReference type="Gene3D" id="2.60.120.920">
    <property type="match status" value="1"/>
</dbReference>
<evidence type="ECO:0000256" key="3">
    <source>
        <dbReference type="ARBA" id="ARBA00022833"/>
    </source>
</evidence>
<dbReference type="FunFam" id="2.60.120.920:FF:000004">
    <property type="entry name" value="Butyrophilin subfamily 1 member A1"/>
    <property type="match status" value="1"/>
</dbReference>
<dbReference type="PRINTS" id="PR01407">
    <property type="entry name" value="BUTYPHLNCDUF"/>
</dbReference>
<dbReference type="PANTHER" id="PTHR24103">
    <property type="entry name" value="E3 UBIQUITIN-PROTEIN LIGASE TRIM"/>
    <property type="match status" value="1"/>
</dbReference>
<keyword evidence="2 4" id="KW-0863">Zinc-finger</keyword>
<comment type="caution">
    <text evidence="9">The sequence shown here is derived from an EMBL/GenBank/DDBJ whole genome shotgun (WGS) entry which is preliminary data.</text>
</comment>
<dbReference type="SUPFAM" id="SSF57845">
    <property type="entry name" value="B-box zinc-binding domain"/>
    <property type="match status" value="1"/>
</dbReference>
<dbReference type="CDD" id="cd13733">
    <property type="entry name" value="SPRY_PRY_C-I_1"/>
    <property type="match status" value="1"/>
</dbReference>
<dbReference type="SMART" id="SM00336">
    <property type="entry name" value="BBOX"/>
    <property type="match status" value="1"/>
</dbReference>
<dbReference type="SMART" id="SM00184">
    <property type="entry name" value="RING"/>
    <property type="match status" value="1"/>
</dbReference>
<dbReference type="Pfam" id="PF00643">
    <property type="entry name" value="zf-B_box"/>
    <property type="match status" value="1"/>
</dbReference>
<dbReference type="InterPro" id="IPR003877">
    <property type="entry name" value="SPRY_dom"/>
</dbReference>
<dbReference type="InterPro" id="IPR043136">
    <property type="entry name" value="B30.2/SPRY_sf"/>
</dbReference>
<dbReference type="InterPro" id="IPR013083">
    <property type="entry name" value="Znf_RING/FYVE/PHD"/>
</dbReference>
<gene>
    <name evidence="9" type="ORF">AALO_G00235410</name>
</gene>
<dbReference type="GO" id="GO:0008270">
    <property type="term" value="F:zinc ion binding"/>
    <property type="evidence" value="ECO:0007669"/>
    <property type="project" value="UniProtKB-KW"/>
</dbReference>
<feature type="region of interest" description="Disordered" evidence="5">
    <location>
        <begin position="77"/>
        <end position="107"/>
    </location>
</feature>
<dbReference type="InterPro" id="IPR006574">
    <property type="entry name" value="PRY"/>
</dbReference>